<accession>A0ABS6HF66</accession>
<dbReference type="RefSeq" id="WP_216878352.1">
    <property type="nucleotide sequence ID" value="NZ_JAERQM010000007.1"/>
</dbReference>
<evidence type="ECO:0000313" key="2">
    <source>
        <dbReference type="Proteomes" id="UP000689967"/>
    </source>
</evidence>
<comment type="caution">
    <text evidence="1">The sequence shown here is derived from an EMBL/GenBank/DDBJ whole genome shotgun (WGS) entry which is preliminary data.</text>
</comment>
<sequence length="358" mass="40389">MPQRFDVEMFRLTEIPEIMLAQNPPWTVAAALQKRWFGGAPQIYPAVGEPDTTTVTMKWLLGHDRMKSFYDENIITPRIWQTPNSEAILVKRLRDQGAIPATGRTVTFGNICAPTNILEKSYFQSLAYKTNKLKDPLDDVFGALGSFNFRFLASGRLEKLNNTNCVVTVESVRVYIQDKYDFDGFQWLGCWSKLLNSVQKLPSPLHTSLTNYDYALWRKIHGKGGDFLVYSDTMLIPEATPWSFRANLPGSFLDTPIWSPLAPASTPLQSPWMTTPPPGARRIVTEPGDTLSGLAATYYSDWRYWPLIWDQNRAVIGPLPSTLATGLTLELASLHGFSEAVLDGAKRRAPKWKNNEIR</sequence>
<evidence type="ECO:0000313" key="1">
    <source>
        <dbReference type="EMBL" id="MBU8546338.1"/>
    </source>
</evidence>
<dbReference type="Proteomes" id="UP000689967">
    <property type="component" value="Unassembled WGS sequence"/>
</dbReference>
<reference evidence="1 2" key="1">
    <citation type="submission" date="2021-01" db="EMBL/GenBank/DDBJ databases">
        <title>Roseomonas sp. nov, a bacterium isolated from an oil production mixture in Yumen Oilfield.</title>
        <authorList>
            <person name="Wu D."/>
        </authorList>
    </citation>
    <scope>NUCLEOTIDE SEQUENCE [LARGE SCALE GENOMIC DNA]</scope>
    <source>
        <strain evidence="1 2">ROY-5-3</strain>
    </source>
</reference>
<name>A0ABS6HF66_9PROT</name>
<organism evidence="1 2">
    <name type="scientific">Falsiroseomonas oleicola</name>
    <dbReference type="NCBI Taxonomy" id="2801474"/>
    <lineage>
        <taxon>Bacteria</taxon>
        <taxon>Pseudomonadati</taxon>
        <taxon>Pseudomonadota</taxon>
        <taxon>Alphaproteobacteria</taxon>
        <taxon>Acetobacterales</taxon>
        <taxon>Roseomonadaceae</taxon>
        <taxon>Falsiroseomonas</taxon>
    </lineage>
</organism>
<proteinExistence type="predicted"/>
<dbReference type="Pfam" id="PF19940">
    <property type="entry name" value="DUF6402"/>
    <property type="match status" value="2"/>
</dbReference>
<gene>
    <name evidence="1" type="ORF">JJQ90_21635</name>
</gene>
<dbReference type="EMBL" id="JAERQM010000007">
    <property type="protein sequence ID" value="MBU8546338.1"/>
    <property type="molecule type" value="Genomic_DNA"/>
</dbReference>
<dbReference type="InterPro" id="IPR045646">
    <property type="entry name" value="DUF6402"/>
</dbReference>
<evidence type="ECO:0008006" key="3">
    <source>
        <dbReference type="Google" id="ProtNLM"/>
    </source>
</evidence>
<keyword evidence="2" id="KW-1185">Reference proteome</keyword>
<protein>
    <recommendedName>
        <fullName evidence="3">LysM domain-containing protein</fullName>
    </recommendedName>
</protein>